<accession>A0A849HG99</accession>
<dbReference type="RefSeq" id="WP_171243408.1">
    <property type="nucleotide sequence ID" value="NZ_JABEPQ010000002.1"/>
</dbReference>
<keyword evidence="2" id="KW-0472">Membrane</keyword>
<sequence>MTDEPERPAPDARSDAHAGSPVEGAARERDPYRLAAGLLCALHAVVLLGLVVFYFVELGLGASDDATRVVMSALLILVFAVLLGVLARGWLRGDNWPNTPTIVWNILLLPVAWSLVTGGKPLVGVPLLVLAFAGVIVAARAKTTREPDQD</sequence>
<comment type="caution">
    <text evidence="3">The sequence shown here is derived from an EMBL/GenBank/DDBJ whole genome shotgun (WGS) entry which is preliminary data.</text>
</comment>
<feature type="transmembrane region" description="Helical" evidence="2">
    <location>
        <begin position="68"/>
        <end position="87"/>
    </location>
</feature>
<keyword evidence="2" id="KW-0812">Transmembrane</keyword>
<dbReference type="EMBL" id="JABEPQ010000002">
    <property type="protein sequence ID" value="NNM46292.1"/>
    <property type="molecule type" value="Genomic_DNA"/>
</dbReference>
<feature type="transmembrane region" description="Helical" evidence="2">
    <location>
        <begin position="122"/>
        <end position="141"/>
    </location>
</feature>
<gene>
    <name evidence="3" type="ORF">HJG52_09770</name>
</gene>
<evidence type="ECO:0000256" key="1">
    <source>
        <dbReference type="SAM" id="MobiDB-lite"/>
    </source>
</evidence>
<keyword evidence="4" id="KW-1185">Reference proteome</keyword>
<organism evidence="3 4">
    <name type="scientific">Knoellia koreensis</name>
    <dbReference type="NCBI Taxonomy" id="2730921"/>
    <lineage>
        <taxon>Bacteria</taxon>
        <taxon>Bacillati</taxon>
        <taxon>Actinomycetota</taxon>
        <taxon>Actinomycetes</taxon>
        <taxon>Micrococcales</taxon>
        <taxon>Intrasporangiaceae</taxon>
        <taxon>Knoellia</taxon>
    </lineage>
</organism>
<feature type="region of interest" description="Disordered" evidence="1">
    <location>
        <begin position="1"/>
        <end position="24"/>
    </location>
</feature>
<evidence type="ECO:0008006" key="5">
    <source>
        <dbReference type="Google" id="ProtNLM"/>
    </source>
</evidence>
<feature type="compositionally biased region" description="Basic and acidic residues" evidence="1">
    <location>
        <begin position="1"/>
        <end position="16"/>
    </location>
</feature>
<dbReference type="Gene3D" id="1.20.1250.20">
    <property type="entry name" value="MFS general substrate transporter like domains"/>
    <property type="match status" value="1"/>
</dbReference>
<evidence type="ECO:0000256" key="2">
    <source>
        <dbReference type="SAM" id="Phobius"/>
    </source>
</evidence>
<evidence type="ECO:0000313" key="3">
    <source>
        <dbReference type="EMBL" id="NNM46292.1"/>
    </source>
</evidence>
<proteinExistence type="predicted"/>
<evidence type="ECO:0000313" key="4">
    <source>
        <dbReference type="Proteomes" id="UP000588586"/>
    </source>
</evidence>
<dbReference type="Proteomes" id="UP000588586">
    <property type="component" value="Unassembled WGS sequence"/>
</dbReference>
<feature type="transmembrane region" description="Helical" evidence="2">
    <location>
        <begin position="34"/>
        <end position="56"/>
    </location>
</feature>
<reference evidence="3 4" key="1">
    <citation type="submission" date="2020-04" db="EMBL/GenBank/DDBJ databases">
        <title>Knoellia sp. isolate from air conditioner.</title>
        <authorList>
            <person name="Chea S."/>
            <person name="Kim D.-U."/>
        </authorList>
    </citation>
    <scope>NUCLEOTIDE SEQUENCE [LARGE SCALE GENOMIC DNA]</scope>
    <source>
        <strain evidence="3 4">DB2414S</strain>
    </source>
</reference>
<protein>
    <recommendedName>
        <fullName evidence="5">Integral membrane protein</fullName>
    </recommendedName>
</protein>
<dbReference type="InterPro" id="IPR036259">
    <property type="entry name" value="MFS_trans_sf"/>
</dbReference>
<name>A0A849HG99_9MICO</name>
<dbReference type="AlphaFoldDB" id="A0A849HG99"/>
<keyword evidence="2" id="KW-1133">Transmembrane helix</keyword>